<evidence type="ECO:0008006" key="3">
    <source>
        <dbReference type="Google" id="ProtNLM"/>
    </source>
</evidence>
<gene>
    <name evidence="1" type="ORF">ABS362_15650</name>
</gene>
<dbReference type="RefSeq" id="WP_350413523.1">
    <property type="nucleotide sequence ID" value="NZ_JBEOKT010000016.1"/>
</dbReference>
<dbReference type="SUPFAM" id="SSF103088">
    <property type="entry name" value="OmpA-like"/>
    <property type="match status" value="1"/>
</dbReference>
<sequence>EAGTPVKADPVMNVAGTYNAYYKKVADRQMWITASTENKPFHTAYLLEKPAPVVEEVKVEEEVVSVVEEVTTPVVKTKAATPAFTLSYAFNSIYMNLEGVSALARFLNQQPEGSAFVIKGYSDGYGTAEVKENVSHRRAQLIKQYIEKYYAPKKFTFEVENEVRDEKGKANRKAELYLMQ</sequence>
<dbReference type="Proteomes" id="UP001476807">
    <property type="component" value="Unassembled WGS sequence"/>
</dbReference>
<evidence type="ECO:0000313" key="2">
    <source>
        <dbReference type="Proteomes" id="UP001476807"/>
    </source>
</evidence>
<comment type="caution">
    <text evidence="1">The sequence shown here is derived from an EMBL/GenBank/DDBJ whole genome shotgun (WGS) entry which is preliminary data.</text>
</comment>
<evidence type="ECO:0000313" key="1">
    <source>
        <dbReference type="EMBL" id="MER2998988.1"/>
    </source>
</evidence>
<organism evidence="1 2">
    <name type="scientific">Pontibacter populi</name>
    <dbReference type="NCBI Taxonomy" id="890055"/>
    <lineage>
        <taxon>Bacteria</taxon>
        <taxon>Pseudomonadati</taxon>
        <taxon>Bacteroidota</taxon>
        <taxon>Cytophagia</taxon>
        <taxon>Cytophagales</taxon>
        <taxon>Hymenobacteraceae</taxon>
        <taxon>Pontibacter</taxon>
    </lineage>
</organism>
<accession>A0ABV1RX68</accession>
<dbReference type="EMBL" id="JBEOKT010000016">
    <property type="protein sequence ID" value="MER2998988.1"/>
    <property type="molecule type" value="Genomic_DNA"/>
</dbReference>
<keyword evidence="2" id="KW-1185">Reference proteome</keyword>
<dbReference type="Gene3D" id="3.30.1330.60">
    <property type="entry name" value="OmpA-like domain"/>
    <property type="match status" value="1"/>
</dbReference>
<feature type="non-terminal residue" evidence="1">
    <location>
        <position position="1"/>
    </location>
</feature>
<protein>
    <recommendedName>
        <fullName evidence="3">OmpA family protein</fullName>
    </recommendedName>
</protein>
<dbReference type="InterPro" id="IPR036737">
    <property type="entry name" value="OmpA-like_sf"/>
</dbReference>
<proteinExistence type="predicted"/>
<name>A0ABV1RX68_9BACT</name>
<reference evidence="1 2" key="1">
    <citation type="submission" date="2024-06" db="EMBL/GenBank/DDBJ databases">
        <title>Pontibacter populi HYL7-15.</title>
        <authorList>
            <person name="Kim M.K."/>
        </authorList>
    </citation>
    <scope>NUCLEOTIDE SEQUENCE [LARGE SCALE GENOMIC DNA]</scope>
    <source>
        <strain evidence="1 2">HYL7-15</strain>
    </source>
</reference>